<protein>
    <submittedName>
        <fullName evidence="2">Gluconate 2-dehydrogenase subunit 3 family protein</fullName>
        <ecNumber evidence="2">1.-.-.-</ecNumber>
    </submittedName>
</protein>
<keyword evidence="2" id="KW-0560">Oxidoreductase</keyword>
<feature type="transmembrane region" description="Helical" evidence="1">
    <location>
        <begin position="21"/>
        <end position="41"/>
    </location>
</feature>
<sequence length="247" mass="27952">MSEHNSEKEKVVSRRSFLRNTGMVTGGVVGGAVLGGLFNPFRTEEKPTVTETVDHQAHTPIDYSETRQFFKRKEDFDVLSMATERIFPEDEHGPGAIGLGVPYFIDKQLAGPWGRNADNYMRPPFQPGEVPLNRGDIFLQGVRKINEVSRQKHEKLFIDLEKENQIEILEAFESGDVEMNKISSSTFFSLLRQGTIEGAYSDPMYGGNKNMEGWKMKEFPGAQMSYLDMVEEEEFKVIEPISLGGHH</sequence>
<dbReference type="GO" id="GO:0016491">
    <property type="term" value="F:oxidoreductase activity"/>
    <property type="evidence" value="ECO:0007669"/>
    <property type="project" value="UniProtKB-KW"/>
</dbReference>
<dbReference type="EC" id="1.-.-.-" evidence="2"/>
<keyword evidence="1" id="KW-0812">Transmembrane</keyword>
<name>A0ABV8H1R1_9BACI</name>
<dbReference type="Pfam" id="PF13618">
    <property type="entry name" value="Gluconate_2-dh3"/>
    <property type="match status" value="1"/>
</dbReference>
<dbReference type="PROSITE" id="PS51318">
    <property type="entry name" value="TAT"/>
    <property type="match status" value="1"/>
</dbReference>
<evidence type="ECO:0000313" key="2">
    <source>
        <dbReference type="EMBL" id="MFC4024314.1"/>
    </source>
</evidence>
<reference evidence="3" key="1">
    <citation type="journal article" date="2019" name="Int. J. Syst. Evol. Microbiol.">
        <title>The Global Catalogue of Microorganisms (GCM) 10K type strain sequencing project: providing services to taxonomists for standard genome sequencing and annotation.</title>
        <authorList>
            <consortium name="The Broad Institute Genomics Platform"/>
            <consortium name="The Broad Institute Genome Sequencing Center for Infectious Disease"/>
            <person name="Wu L."/>
            <person name="Ma J."/>
        </authorList>
    </citation>
    <scope>NUCLEOTIDE SEQUENCE [LARGE SCALE GENOMIC DNA]</scope>
    <source>
        <strain evidence="3">IBRC-M 10703</strain>
    </source>
</reference>
<keyword evidence="1" id="KW-1133">Transmembrane helix</keyword>
<dbReference type="InterPro" id="IPR027056">
    <property type="entry name" value="Gluconate_2DH_su3"/>
</dbReference>
<dbReference type="InterPro" id="IPR006311">
    <property type="entry name" value="TAT_signal"/>
</dbReference>
<comment type="caution">
    <text evidence="2">The sequence shown here is derived from an EMBL/GenBank/DDBJ whole genome shotgun (WGS) entry which is preliminary data.</text>
</comment>
<keyword evidence="1" id="KW-0472">Membrane</keyword>
<dbReference type="EMBL" id="JBHSAO010000008">
    <property type="protein sequence ID" value="MFC4024314.1"/>
    <property type="molecule type" value="Genomic_DNA"/>
</dbReference>
<keyword evidence="3" id="KW-1185">Reference proteome</keyword>
<gene>
    <name evidence="2" type="ORF">ACFOUV_10965</name>
</gene>
<evidence type="ECO:0000256" key="1">
    <source>
        <dbReference type="SAM" id="Phobius"/>
    </source>
</evidence>
<proteinExistence type="predicted"/>
<dbReference type="Proteomes" id="UP001595772">
    <property type="component" value="Unassembled WGS sequence"/>
</dbReference>
<evidence type="ECO:0000313" key="3">
    <source>
        <dbReference type="Proteomes" id="UP001595772"/>
    </source>
</evidence>
<dbReference type="RefSeq" id="WP_379496815.1">
    <property type="nucleotide sequence ID" value="NZ_JBHSAO010000008.1"/>
</dbReference>
<organism evidence="2 3">
    <name type="scientific">Oceanobacillus longus</name>
    <dbReference type="NCBI Taxonomy" id="930120"/>
    <lineage>
        <taxon>Bacteria</taxon>
        <taxon>Bacillati</taxon>
        <taxon>Bacillota</taxon>
        <taxon>Bacilli</taxon>
        <taxon>Bacillales</taxon>
        <taxon>Bacillaceae</taxon>
        <taxon>Oceanobacillus</taxon>
    </lineage>
</organism>
<accession>A0ABV8H1R1</accession>